<dbReference type="RefSeq" id="WP_107752242.1">
    <property type="nucleotide sequence ID" value="NZ_QDDR01000006.1"/>
</dbReference>
<dbReference type="Gene3D" id="3.40.50.300">
    <property type="entry name" value="P-loop containing nucleotide triphosphate hydrolases"/>
    <property type="match status" value="1"/>
</dbReference>
<evidence type="ECO:0000259" key="3">
    <source>
        <dbReference type="Pfam" id="PF20454"/>
    </source>
</evidence>
<organism evidence="4 5">
    <name type="scientific">Pararhodobacter aggregans</name>
    <dbReference type="NCBI Taxonomy" id="404875"/>
    <lineage>
        <taxon>Bacteria</taxon>
        <taxon>Pseudomonadati</taxon>
        <taxon>Pseudomonadota</taxon>
        <taxon>Alphaproteobacteria</taxon>
        <taxon>Rhodobacterales</taxon>
        <taxon>Paracoccaceae</taxon>
        <taxon>Pararhodobacter</taxon>
    </lineage>
</organism>
<sequence>MGFLSSAEAAVQRGMATAMTPPPPPDITRWCTENIKFDERSPFPGWFDIARFPFLREIHEVLSPEHPSREVTLRGSAQWGKTVSVLIPTLGAWHEYGPLDSLVVHPTTSAATEWVRTKWMPLRRTAPSLIASFGRGGGDHTDTLHNQETLSRNGSLKVVSAGSPDDLAGTTRRLVLMDDVSKFEITKKGDPEGLAESRAEGFEEAKIVRISTPQIAGTCRITRAYKRSDQRLYHVPCPHCGNRAPLTWENFLRNLDPERLGAACFSCDVCGALIDHSHKRAMVAAGNWVRHNPGGDHPGFHLWRAYVPQRDWASIAVSYARVMGWTGPQARIETAAGPGEKDEDEEATEQTFFNDIAGLPFEQASKGPDWEKLRDRVENAEPETILPLARVPASGVLLTAGVDFQGDRIEVSIVAFGRNLRRWVVEHRVIPHYIGDEEGRAALNALLRTTWRTTLGLELTLDMMAVDEGTFTADVLDWAKAHPFTRVITVKGASTANGPVLAPQTARKENGRIVKRQKRRWLVNVSQLKADFYGWLAKEDPEGRGYVSFAQGLGDEYYRQITSEVRVLKRAPSGVMVSKWDLVESTRRNECLDAMNYAEAAARKKGWAAMTEEQWAALEQERGAAPAEAQGDLFDASIPAPYVPLSEQAMPEAPPTSPAVKNAAAPTSSKDAFARLMRR</sequence>
<evidence type="ECO:0000256" key="1">
    <source>
        <dbReference type="SAM" id="MobiDB-lite"/>
    </source>
</evidence>
<feature type="region of interest" description="Disordered" evidence="1">
    <location>
        <begin position="647"/>
        <end position="679"/>
    </location>
</feature>
<dbReference type="InterPro" id="IPR046453">
    <property type="entry name" value="GpA_ATPase"/>
</dbReference>
<dbReference type="Pfam" id="PF20454">
    <property type="entry name" value="GpA_nuclease"/>
    <property type="match status" value="1"/>
</dbReference>
<dbReference type="GO" id="GO:0004519">
    <property type="term" value="F:endonuclease activity"/>
    <property type="evidence" value="ECO:0007669"/>
    <property type="project" value="InterPro"/>
</dbReference>
<dbReference type="AlphaFoldDB" id="A0A2T7UR51"/>
<dbReference type="GO" id="GO:0016887">
    <property type="term" value="F:ATP hydrolysis activity"/>
    <property type="evidence" value="ECO:0007669"/>
    <property type="project" value="InterPro"/>
</dbReference>
<accession>A0A2T7UR51</accession>
<evidence type="ECO:0000313" key="5">
    <source>
        <dbReference type="Proteomes" id="UP000244810"/>
    </source>
</evidence>
<evidence type="ECO:0000313" key="4">
    <source>
        <dbReference type="EMBL" id="PVE47230.1"/>
    </source>
</evidence>
<dbReference type="Pfam" id="PF05876">
    <property type="entry name" value="GpA_ATPase"/>
    <property type="match status" value="1"/>
</dbReference>
<feature type="domain" description="Phage terminase large subunit GpA ATPase" evidence="2">
    <location>
        <begin position="42"/>
        <end position="288"/>
    </location>
</feature>
<dbReference type="Proteomes" id="UP000244810">
    <property type="component" value="Unassembled WGS sequence"/>
</dbReference>
<dbReference type="OrthoDB" id="5181253at2"/>
<keyword evidence="5" id="KW-1185">Reference proteome</keyword>
<reference evidence="4 5" key="1">
    <citation type="journal article" date="2011" name="Syst. Appl. Microbiol.">
        <title>Defluviimonas denitrificans gen. nov., sp. nov., and Pararhodobacter aggregans gen. nov., sp. nov., non-phototrophic Rhodobacteraceae from the biofilter of a marine aquaculture.</title>
        <authorList>
            <person name="Foesel B.U."/>
            <person name="Drake H.L."/>
            <person name="Schramm A."/>
        </authorList>
    </citation>
    <scope>NUCLEOTIDE SEQUENCE [LARGE SCALE GENOMIC DNA]</scope>
    <source>
        <strain evidence="4 5">D1-19</strain>
    </source>
</reference>
<proteinExistence type="predicted"/>
<evidence type="ECO:0000259" key="2">
    <source>
        <dbReference type="Pfam" id="PF05876"/>
    </source>
</evidence>
<gene>
    <name evidence="4" type="ORF">DDE23_13395</name>
</gene>
<dbReference type="InterPro" id="IPR046454">
    <property type="entry name" value="GpA_endonuclease"/>
</dbReference>
<dbReference type="EMBL" id="QDDR01000006">
    <property type="protein sequence ID" value="PVE47230.1"/>
    <property type="molecule type" value="Genomic_DNA"/>
</dbReference>
<comment type="caution">
    <text evidence="4">The sequence shown here is derived from an EMBL/GenBank/DDBJ whole genome shotgun (WGS) entry which is preliminary data.</text>
</comment>
<dbReference type="InterPro" id="IPR027417">
    <property type="entry name" value="P-loop_NTPase"/>
</dbReference>
<name>A0A2T7UR51_9RHOB</name>
<feature type="domain" description="Terminase large subunit GpA endonuclease" evidence="3">
    <location>
        <begin position="297"/>
        <end position="608"/>
    </location>
</feature>
<protein>
    <submittedName>
        <fullName evidence="4">Terminase</fullName>
    </submittedName>
</protein>